<dbReference type="GO" id="GO:0006888">
    <property type="term" value="P:endoplasmic reticulum to Golgi vesicle-mediated transport"/>
    <property type="evidence" value="ECO:0007669"/>
    <property type="project" value="TreeGrafter"/>
</dbReference>
<evidence type="ECO:0000313" key="3">
    <source>
        <dbReference type="Proteomes" id="UP000186594"/>
    </source>
</evidence>
<dbReference type="PANTHER" id="PTHR28228:SF1">
    <property type="entry name" value="SECRETORY COMPONENT PROTEIN SHR3"/>
    <property type="match status" value="1"/>
</dbReference>
<dbReference type="OrthoDB" id="5229808at2759"/>
<comment type="caution">
    <text evidence="2">The sequence shown here is derived from an EMBL/GenBank/DDBJ whole genome shotgun (WGS) entry which is preliminary data.</text>
</comment>
<dbReference type="SMART" id="SM00786">
    <property type="entry name" value="SHR3_chaperone"/>
    <property type="match status" value="1"/>
</dbReference>
<dbReference type="Pfam" id="PF08229">
    <property type="entry name" value="SHR3_chaperone"/>
    <property type="match status" value="1"/>
</dbReference>
<keyword evidence="1" id="KW-0812">Transmembrane</keyword>
<protein>
    <submittedName>
        <fullName evidence="2">Secretory component protein psh3</fullName>
    </submittedName>
</protein>
<keyword evidence="1" id="KW-1133">Transmembrane helix</keyword>
<sequence>MVHSGFGSYLVVCPASFFLGILFTNWSADHSTLWQNPVPEAALAAAAEEHYSLLAAIPRVMQYILHSVILIGLSGHIIKLHKGNDSNWLFDGASLVLYMISLVIYGKTLVFGLLHSQYDLSLYIAFWDVSNREYQDLPRSDTLRVIAATHLIMAVVLMGVLLLQGGQYYAQKAAEKELIEMEEAAIKKKKSH</sequence>
<feature type="transmembrane region" description="Helical" evidence="1">
    <location>
        <begin position="90"/>
        <end position="114"/>
    </location>
</feature>
<feature type="transmembrane region" description="Helical" evidence="1">
    <location>
        <begin position="60"/>
        <end position="78"/>
    </location>
</feature>
<dbReference type="Proteomes" id="UP000186594">
    <property type="component" value="Unassembled WGS sequence"/>
</dbReference>
<accession>A0A1U7LJQ2</accession>
<evidence type="ECO:0000256" key="1">
    <source>
        <dbReference type="SAM" id="Phobius"/>
    </source>
</evidence>
<name>A0A1U7LJQ2_NEOID</name>
<dbReference type="PANTHER" id="PTHR28228">
    <property type="entry name" value="SECRETORY COMPONENT PROTEIN SHR3"/>
    <property type="match status" value="1"/>
</dbReference>
<keyword evidence="1" id="KW-0472">Membrane</keyword>
<keyword evidence="3" id="KW-1185">Reference proteome</keyword>
<dbReference type="EMBL" id="LXFE01002645">
    <property type="protein sequence ID" value="OLL22885.1"/>
    <property type="molecule type" value="Genomic_DNA"/>
</dbReference>
<gene>
    <name evidence="2" type="ORF">NEOLI_005255</name>
</gene>
<feature type="transmembrane region" description="Helical" evidence="1">
    <location>
        <begin position="143"/>
        <end position="163"/>
    </location>
</feature>
<dbReference type="OMA" id="ANMLFDG"/>
<dbReference type="GO" id="GO:0005789">
    <property type="term" value="C:endoplasmic reticulum membrane"/>
    <property type="evidence" value="ECO:0007669"/>
    <property type="project" value="TreeGrafter"/>
</dbReference>
<dbReference type="GO" id="GO:0051082">
    <property type="term" value="F:unfolded protein binding"/>
    <property type="evidence" value="ECO:0007669"/>
    <property type="project" value="TreeGrafter"/>
</dbReference>
<dbReference type="STRING" id="1198029.A0A1U7LJQ2"/>
<dbReference type="InterPro" id="IPR013248">
    <property type="entry name" value="Psh3/Shr3"/>
</dbReference>
<feature type="transmembrane region" description="Helical" evidence="1">
    <location>
        <begin position="7"/>
        <end position="28"/>
    </location>
</feature>
<reference evidence="2 3" key="1">
    <citation type="submission" date="2016-04" db="EMBL/GenBank/DDBJ databases">
        <title>Evolutionary innovation and constraint leading to complex multicellularity in the Ascomycota.</title>
        <authorList>
            <person name="Cisse O."/>
            <person name="Nguyen A."/>
            <person name="Hewitt D.A."/>
            <person name="Jedd G."/>
            <person name="Stajich J.E."/>
        </authorList>
    </citation>
    <scope>NUCLEOTIDE SEQUENCE [LARGE SCALE GENOMIC DNA]</scope>
    <source>
        <strain evidence="2 3">DAH-3</strain>
    </source>
</reference>
<organism evidence="2 3">
    <name type="scientific">Neolecta irregularis (strain DAH-3)</name>
    <dbReference type="NCBI Taxonomy" id="1198029"/>
    <lineage>
        <taxon>Eukaryota</taxon>
        <taxon>Fungi</taxon>
        <taxon>Dikarya</taxon>
        <taxon>Ascomycota</taxon>
        <taxon>Taphrinomycotina</taxon>
        <taxon>Neolectales</taxon>
        <taxon>Neolectaceae</taxon>
        <taxon>Neolecta</taxon>
    </lineage>
</organism>
<dbReference type="AlphaFoldDB" id="A0A1U7LJQ2"/>
<proteinExistence type="predicted"/>
<evidence type="ECO:0000313" key="2">
    <source>
        <dbReference type="EMBL" id="OLL22885.1"/>
    </source>
</evidence>